<proteinExistence type="predicted"/>
<dbReference type="HOGENOM" id="CLU_3091048_0_0_1"/>
<protein>
    <submittedName>
        <fullName evidence="1">Uncharacterized protein</fullName>
    </submittedName>
</protein>
<evidence type="ECO:0000313" key="2">
    <source>
        <dbReference type="Proteomes" id="UP000011115"/>
    </source>
</evidence>
<reference evidence="1" key="2">
    <citation type="submission" date="2015-06" db="UniProtKB">
        <authorList>
            <consortium name="EnsemblPlants"/>
        </authorList>
    </citation>
    <scope>IDENTIFICATION</scope>
    <source>
        <strain evidence="1">DM1-3 516 R44</strain>
    </source>
</reference>
<organism evidence="1 2">
    <name type="scientific">Solanum tuberosum</name>
    <name type="common">Potato</name>
    <dbReference type="NCBI Taxonomy" id="4113"/>
    <lineage>
        <taxon>Eukaryota</taxon>
        <taxon>Viridiplantae</taxon>
        <taxon>Streptophyta</taxon>
        <taxon>Embryophyta</taxon>
        <taxon>Tracheophyta</taxon>
        <taxon>Spermatophyta</taxon>
        <taxon>Magnoliopsida</taxon>
        <taxon>eudicotyledons</taxon>
        <taxon>Gunneridae</taxon>
        <taxon>Pentapetalae</taxon>
        <taxon>asterids</taxon>
        <taxon>lamiids</taxon>
        <taxon>Solanales</taxon>
        <taxon>Solanaceae</taxon>
        <taxon>Solanoideae</taxon>
        <taxon>Solaneae</taxon>
        <taxon>Solanum</taxon>
    </lineage>
</organism>
<dbReference type="STRING" id="4113.M0ZNI0"/>
<name>M0ZNI0_SOLTU</name>
<dbReference type="AlphaFoldDB" id="M0ZNI0"/>
<dbReference type="Proteomes" id="UP000011115">
    <property type="component" value="Unassembled WGS sequence"/>
</dbReference>
<dbReference type="InParanoid" id="M0ZNI0"/>
<reference evidence="2" key="1">
    <citation type="journal article" date="2011" name="Nature">
        <title>Genome sequence and analysis of the tuber crop potato.</title>
        <authorList>
            <consortium name="The Potato Genome Sequencing Consortium"/>
        </authorList>
    </citation>
    <scope>NUCLEOTIDE SEQUENCE [LARGE SCALE GENOMIC DNA]</scope>
    <source>
        <strain evidence="2">cv. DM1-3 516 R44</strain>
    </source>
</reference>
<accession>M0ZNI0</accession>
<keyword evidence="2" id="KW-1185">Reference proteome</keyword>
<sequence length="52" mass="6105">MEEFAQEEVINGDYMDGEVNLWQQLHERVSNPKFVVEFSLLIVILLLLIKTL</sequence>
<dbReference type="Gramene" id="PGSC0003DMT400004475">
    <property type="protein sequence ID" value="PGSC0003DMT400004475"/>
    <property type="gene ID" value="PGSC0003DMG401001782"/>
</dbReference>
<dbReference type="EnsemblPlants" id="PGSC0003DMT400004475">
    <property type="protein sequence ID" value="PGSC0003DMT400004475"/>
    <property type="gene ID" value="PGSC0003DMG401001782"/>
</dbReference>
<dbReference type="PaxDb" id="4113-PGSC0003DMT400004475"/>
<evidence type="ECO:0000313" key="1">
    <source>
        <dbReference type="EnsemblPlants" id="PGSC0003DMT400004475"/>
    </source>
</evidence>